<reference evidence="1 3" key="1">
    <citation type="submission" date="2019-08" db="EMBL/GenBank/DDBJ databases">
        <title>Comparative genome analysis confer to the adaptation heavy metal polluted environment.</title>
        <authorList>
            <person name="Li Y."/>
        </authorList>
    </citation>
    <scope>NUCLEOTIDE SEQUENCE [LARGE SCALE GENOMIC DNA]</scope>
    <source>
        <strain evidence="1 3">P2</strain>
    </source>
</reference>
<sequence>MRFAVDGYFVDDESMLISAQDINEINLTWKKNKDGSPDVTINIWILAPEARKGPVAGRRPTDKPGEIYIRGLVSK</sequence>
<dbReference type="Proteomes" id="UP000663940">
    <property type="component" value="Chromosome"/>
</dbReference>
<proteinExistence type="predicted"/>
<dbReference type="Proteomes" id="UP000250557">
    <property type="component" value="Chromosome"/>
</dbReference>
<evidence type="ECO:0000313" key="2">
    <source>
        <dbReference type="EMBL" id="QTE50509.1"/>
    </source>
</evidence>
<gene>
    <name evidence="1" type="ORF">DIU31_026875</name>
    <name evidence="2" type="ORF">J3L21_00545</name>
</gene>
<evidence type="ECO:0000313" key="4">
    <source>
        <dbReference type="Proteomes" id="UP000663940"/>
    </source>
</evidence>
<evidence type="ECO:0000313" key="3">
    <source>
        <dbReference type="Proteomes" id="UP000250557"/>
    </source>
</evidence>
<dbReference type="RefSeq" id="WP_112655643.1">
    <property type="nucleotide sequence ID" value="NZ_CP043451.1"/>
</dbReference>
<keyword evidence="4" id="KW-1185">Reference proteome</keyword>
<dbReference type="AlphaFoldDB" id="A0AAE6ML97"/>
<evidence type="ECO:0000313" key="1">
    <source>
        <dbReference type="EMBL" id="QEM06952.1"/>
    </source>
</evidence>
<dbReference type="EMBL" id="CP043451">
    <property type="protein sequence ID" value="QEM06952.1"/>
    <property type="molecule type" value="Genomic_DNA"/>
</dbReference>
<dbReference type="EMBL" id="CP071880">
    <property type="protein sequence ID" value="QTE50509.1"/>
    <property type="molecule type" value="Genomic_DNA"/>
</dbReference>
<name>A0AAE6ML97_9SPHI</name>
<organism evidence="1 3">
    <name type="scientific">Mucilaginibacter rubeus</name>
    <dbReference type="NCBI Taxonomy" id="2027860"/>
    <lineage>
        <taxon>Bacteria</taxon>
        <taxon>Pseudomonadati</taxon>
        <taxon>Bacteroidota</taxon>
        <taxon>Sphingobacteriia</taxon>
        <taxon>Sphingobacteriales</taxon>
        <taxon>Sphingobacteriaceae</taxon>
        <taxon>Mucilaginibacter</taxon>
    </lineage>
</organism>
<protein>
    <submittedName>
        <fullName evidence="1">Uncharacterized protein</fullName>
    </submittedName>
</protein>
<reference evidence="2 4" key="2">
    <citation type="submission" date="2021-03" db="EMBL/GenBank/DDBJ databases">
        <title>Mucilaginibacter strains isolated from gold and copper mining confer multi heavy-metal resistance.</title>
        <authorList>
            <person name="Li Y."/>
        </authorList>
    </citation>
    <scope>NUCLEOTIDE SEQUENCE [LARGE SCALE GENOMIC DNA]</scope>
    <source>
        <strain evidence="2 4">P2-4</strain>
    </source>
</reference>
<accession>A0AAE6ML97</accession>